<evidence type="ECO:0000313" key="2">
    <source>
        <dbReference type="EMBL" id="RDI71597.1"/>
    </source>
</evidence>
<keyword evidence="5" id="KW-1185">Reference proteome</keyword>
<accession>A0A1H1E4C5</accession>
<gene>
    <name evidence="2" type="ORF">DWB78_07585</name>
    <name evidence="3" type="ORF">SAMN05216278_2724</name>
</gene>
<dbReference type="Proteomes" id="UP000199289">
    <property type="component" value="Unassembled WGS sequence"/>
</dbReference>
<dbReference type="AlphaFoldDB" id="A0A1H1E4C5"/>
<sequence length="82" mass="9649">MDRPFSDDDRDKTVVTSDGHTVGRVRDVNEDRATIDRSDDDDGLTDKVKDMLGWSDDDDSHELRREHIDREEDDRLFLSDRR</sequence>
<dbReference type="OrthoDB" id="229248at2157"/>
<evidence type="ECO:0000256" key="1">
    <source>
        <dbReference type="SAM" id="MobiDB-lite"/>
    </source>
</evidence>
<feature type="region of interest" description="Disordered" evidence="1">
    <location>
        <begin position="1"/>
        <end position="61"/>
    </location>
</feature>
<evidence type="ECO:0008006" key="6">
    <source>
        <dbReference type="Google" id="ProtNLM"/>
    </source>
</evidence>
<evidence type="ECO:0000313" key="4">
    <source>
        <dbReference type="Proteomes" id="UP000199289"/>
    </source>
</evidence>
<organism evidence="3 4">
    <name type="scientific">Halopelagius longus</name>
    <dbReference type="NCBI Taxonomy" id="1236180"/>
    <lineage>
        <taxon>Archaea</taxon>
        <taxon>Methanobacteriati</taxon>
        <taxon>Methanobacteriota</taxon>
        <taxon>Stenosarchaea group</taxon>
        <taxon>Halobacteria</taxon>
        <taxon>Halobacteriales</taxon>
        <taxon>Haloferacaceae</taxon>
    </lineage>
</organism>
<evidence type="ECO:0000313" key="3">
    <source>
        <dbReference type="EMBL" id="SDQ83460.1"/>
    </source>
</evidence>
<reference evidence="3" key="2">
    <citation type="submission" date="2016-10" db="EMBL/GenBank/DDBJ databases">
        <authorList>
            <person name="de Groot N.N."/>
        </authorList>
    </citation>
    <scope>NUCLEOTIDE SEQUENCE [LARGE SCALE GENOMIC DNA]</scope>
    <source>
        <strain evidence="3">CGMCC 1.12397</strain>
    </source>
</reference>
<dbReference type="EMBL" id="FNKQ01000003">
    <property type="protein sequence ID" value="SDQ83460.1"/>
    <property type="molecule type" value="Genomic_DNA"/>
</dbReference>
<name>A0A1H1E4C5_9EURY</name>
<feature type="compositionally biased region" description="Basic and acidic residues" evidence="1">
    <location>
        <begin position="1"/>
        <end position="13"/>
    </location>
</feature>
<feature type="compositionally biased region" description="Basic and acidic residues" evidence="1">
    <location>
        <begin position="24"/>
        <end position="37"/>
    </location>
</feature>
<dbReference type="EMBL" id="QQST01000001">
    <property type="protein sequence ID" value="RDI71597.1"/>
    <property type="molecule type" value="Genomic_DNA"/>
</dbReference>
<protein>
    <recommendedName>
        <fullName evidence="6">PRC-barrel domain containing protein</fullName>
    </recommendedName>
</protein>
<reference evidence="4" key="1">
    <citation type="submission" date="2016-10" db="EMBL/GenBank/DDBJ databases">
        <authorList>
            <person name="Varghese N."/>
            <person name="Submissions S."/>
        </authorList>
    </citation>
    <scope>NUCLEOTIDE SEQUENCE [LARGE SCALE GENOMIC DNA]</scope>
    <source>
        <strain evidence="4">CGMCC 1.12397</strain>
    </source>
</reference>
<dbReference type="RefSeq" id="WP_092538209.1">
    <property type="nucleotide sequence ID" value="NZ_FNKQ01000003.1"/>
</dbReference>
<reference evidence="2 5" key="3">
    <citation type="submission" date="2018-07" db="EMBL/GenBank/DDBJ databases">
        <title>Genome sequence of extremly halophilic archaeon Halopelagius longus strain BC12-B1.</title>
        <authorList>
            <person name="Zhang X."/>
        </authorList>
    </citation>
    <scope>NUCLEOTIDE SEQUENCE [LARGE SCALE GENOMIC DNA]</scope>
    <source>
        <strain evidence="2 5">BC12-B1</strain>
    </source>
</reference>
<dbReference type="Proteomes" id="UP000255421">
    <property type="component" value="Unassembled WGS sequence"/>
</dbReference>
<proteinExistence type="predicted"/>
<evidence type="ECO:0000313" key="5">
    <source>
        <dbReference type="Proteomes" id="UP000255421"/>
    </source>
</evidence>